<comment type="catalytic activity">
    <reaction evidence="7">
        <text>(6R)-5,10-methylene-5,6,7,8-tetrahydrofolate + 3-methyl-2-oxobutanoate + H2O = 2-dehydropantoate + (6S)-5,6,7,8-tetrahydrofolate</text>
        <dbReference type="Rhea" id="RHEA:11824"/>
        <dbReference type="ChEBI" id="CHEBI:11561"/>
        <dbReference type="ChEBI" id="CHEBI:11851"/>
        <dbReference type="ChEBI" id="CHEBI:15377"/>
        <dbReference type="ChEBI" id="CHEBI:15636"/>
        <dbReference type="ChEBI" id="CHEBI:57453"/>
        <dbReference type="EC" id="2.1.2.11"/>
    </reaction>
</comment>
<evidence type="ECO:0000256" key="11">
    <source>
        <dbReference type="SAM" id="Phobius"/>
    </source>
</evidence>
<dbReference type="UniPathway" id="UPA00028">
    <property type="reaction ID" value="UER00003"/>
</dbReference>
<evidence type="ECO:0000256" key="2">
    <source>
        <dbReference type="ARBA" id="ARBA00008676"/>
    </source>
</evidence>
<dbReference type="InterPro" id="IPR003700">
    <property type="entry name" value="Pantoate_hydroxy_MeTrfase"/>
</dbReference>
<dbReference type="GO" id="GO:0003864">
    <property type="term" value="F:3-methyl-2-oxobutanoate hydroxymethyltransferase activity"/>
    <property type="evidence" value="ECO:0007669"/>
    <property type="project" value="UniProtKB-UniRule"/>
</dbReference>
<dbReference type="GO" id="GO:0005737">
    <property type="term" value="C:cytoplasm"/>
    <property type="evidence" value="ECO:0007669"/>
    <property type="project" value="UniProtKB-SubCell"/>
</dbReference>
<comment type="subunit">
    <text evidence="3 7">Homodecamer; pentamer of dimers.</text>
</comment>
<keyword evidence="7 10" id="KW-0460">Magnesium</keyword>
<dbReference type="PANTHER" id="PTHR20881:SF0">
    <property type="entry name" value="3-METHYL-2-OXOBUTANOATE HYDROXYMETHYLTRANSFERASE"/>
    <property type="match status" value="1"/>
</dbReference>
<dbReference type="InterPro" id="IPR040442">
    <property type="entry name" value="Pyrv_kinase-like_dom_sf"/>
</dbReference>
<dbReference type="Pfam" id="PF02548">
    <property type="entry name" value="Pantoate_transf"/>
    <property type="match status" value="1"/>
</dbReference>
<evidence type="ECO:0000256" key="1">
    <source>
        <dbReference type="ARBA" id="ARBA00005033"/>
    </source>
</evidence>
<dbReference type="eggNOG" id="COG0413">
    <property type="taxonomic scope" value="Bacteria"/>
</dbReference>
<sequence length="286" mass="31180">MINGLLFVTNLRQLTVITFSSYLFLDFFMVVTIAQLLNWKTQQRSITVLTAWDYAIAQILDETGVDVILVGDSLAMTALGHETTLPLSLDAMLHHAAAVKRGVKRALVVCDLPFLSYQESDQQAIRSAGRVLRETGVQAVKLEGGNSTIAQTVSVLTRIGIPVMGHIGLTPQSVHRLGYRQQGKTPEEAERIYQEALNLTQAGAFALILEHIPNELAAKITDAISIPTIGIGAGNNCDGQVLVTADLLGLTAKQPPFAKVYTNLREVIKEATENYIEDVKGKQFPK</sequence>
<evidence type="ECO:0000256" key="5">
    <source>
        <dbReference type="ARBA" id="ARBA00022679"/>
    </source>
</evidence>
<dbReference type="GO" id="GO:0000287">
    <property type="term" value="F:magnesium ion binding"/>
    <property type="evidence" value="ECO:0007669"/>
    <property type="project" value="TreeGrafter"/>
</dbReference>
<dbReference type="KEGG" id="dsl:Dacsa_0190"/>
<organism evidence="12 13">
    <name type="scientific">Dactylococcopsis salina (strain PCC 8305)</name>
    <name type="common">Myxobactron salinum</name>
    <dbReference type="NCBI Taxonomy" id="13035"/>
    <lineage>
        <taxon>Bacteria</taxon>
        <taxon>Bacillati</taxon>
        <taxon>Cyanobacteriota</taxon>
        <taxon>Cyanophyceae</taxon>
        <taxon>Nodosilineales</taxon>
        <taxon>Cymatolegaceae</taxon>
        <taxon>Dactylococcopsis</taxon>
    </lineage>
</organism>
<evidence type="ECO:0000256" key="3">
    <source>
        <dbReference type="ARBA" id="ARBA00011424"/>
    </source>
</evidence>
<dbReference type="AlphaFoldDB" id="K9YQ38"/>
<dbReference type="NCBIfam" id="TIGR00222">
    <property type="entry name" value="panB"/>
    <property type="match status" value="1"/>
</dbReference>
<dbReference type="HAMAP" id="MF_00156">
    <property type="entry name" value="PanB"/>
    <property type="match status" value="1"/>
</dbReference>
<gene>
    <name evidence="7" type="primary">panB</name>
    <name evidence="12" type="ORF">Dacsa_0190</name>
</gene>
<dbReference type="InterPro" id="IPR015813">
    <property type="entry name" value="Pyrv/PenolPyrv_kinase-like_dom"/>
</dbReference>
<dbReference type="PIRSF" id="PIRSF000388">
    <property type="entry name" value="Pantoate_hydroxy_MeTrfase"/>
    <property type="match status" value="1"/>
</dbReference>
<feature type="binding site" evidence="7 10">
    <location>
        <position position="72"/>
    </location>
    <ligand>
        <name>Mg(2+)</name>
        <dbReference type="ChEBI" id="CHEBI:18420"/>
    </ligand>
</feature>
<evidence type="ECO:0000256" key="10">
    <source>
        <dbReference type="PIRSR" id="PIRSR000388-3"/>
    </source>
</evidence>
<dbReference type="EMBL" id="CP003944">
    <property type="protein sequence ID" value="AFZ49004.1"/>
    <property type="molecule type" value="Genomic_DNA"/>
</dbReference>
<dbReference type="CDD" id="cd06557">
    <property type="entry name" value="KPHMT-like"/>
    <property type="match status" value="1"/>
</dbReference>
<accession>K9YQ38</accession>
<dbReference type="EC" id="2.1.2.11" evidence="7"/>
<keyword evidence="5 7" id="KW-0808">Transferase</keyword>
<evidence type="ECO:0000313" key="12">
    <source>
        <dbReference type="EMBL" id="AFZ49004.1"/>
    </source>
</evidence>
<evidence type="ECO:0000256" key="4">
    <source>
        <dbReference type="ARBA" id="ARBA00022655"/>
    </source>
</evidence>
<dbReference type="NCBIfam" id="NF001452">
    <property type="entry name" value="PRK00311.1"/>
    <property type="match status" value="1"/>
</dbReference>
<keyword evidence="13" id="KW-1185">Reference proteome</keyword>
<dbReference type="GO" id="GO:0015940">
    <property type="term" value="P:pantothenate biosynthetic process"/>
    <property type="evidence" value="ECO:0007669"/>
    <property type="project" value="UniProtKB-UniRule"/>
</dbReference>
<evidence type="ECO:0000256" key="8">
    <source>
        <dbReference type="PIRSR" id="PIRSR000388-1"/>
    </source>
</evidence>
<dbReference type="Gene3D" id="3.20.20.60">
    <property type="entry name" value="Phosphoenolpyruvate-binding domains"/>
    <property type="match status" value="1"/>
</dbReference>
<comment type="similarity">
    <text evidence="2 7">Belongs to the PanB family.</text>
</comment>
<keyword evidence="11" id="KW-0472">Membrane</keyword>
<dbReference type="PATRIC" id="fig|13035.3.peg.221"/>
<feature type="transmembrane region" description="Helical" evidence="11">
    <location>
        <begin position="14"/>
        <end position="37"/>
    </location>
</feature>
<keyword evidence="7 10" id="KW-0479">Metal-binding</keyword>
<dbReference type="Proteomes" id="UP000010482">
    <property type="component" value="Chromosome"/>
</dbReference>
<evidence type="ECO:0000256" key="6">
    <source>
        <dbReference type="ARBA" id="ARBA00056497"/>
    </source>
</evidence>
<dbReference type="FunFam" id="3.20.20.60:FF:000003">
    <property type="entry name" value="3-methyl-2-oxobutanoate hydroxymethyltransferase"/>
    <property type="match status" value="1"/>
</dbReference>
<keyword evidence="11" id="KW-1133">Transmembrane helix</keyword>
<dbReference type="GO" id="GO:0032259">
    <property type="term" value="P:methylation"/>
    <property type="evidence" value="ECO:0007669"/>
    <property type="project" value="UniProtKB-KW"/>
</dbReference>
<dbReference type="PANTHER" id="PTHR20881">
    <property type="entry name" value="3-METHYL-2-OXOBUTANOATE HYDROXYMETHYLTRANSFERASE"/>
    <property type="match status" value="1"/>
</dbReference>
<comment type="cofactor">
    <cofactor evidence="7 10">
        <name>Mg(2+)</name>
        <dbReference type="ChEBI" id="CHEBI:18420"/>
    </cofactor>
    <text evidence="7 10">Binds 1 Mg(2+) ion per subunit.</text>
</comment>
<keyword evidence="4 7" id="KW-0566">Pantothenate biosynthesis</keyword>
<comment type="subcellular location">
    <subcellularLocation>
        <location evidence="7">Cytoplasm</location>
    </subcellularLocation>
</comment>
<dbReference type="SUPFAM" id="SSF51621">
    <property type="entry name" value="Phosphoenolpyruvate/pyruvate domain"/>
    <property type="match status" value="1"/>
</dbReference>
<name>K9YQ38_DACS8</name>
<evidence type="ECO:0000256" key="7">
    <source>
        <dbReference type="HAMAP-Rule" id="MF_00156"/>
    </source>
</evidence>
<dbReference type="HOGENOM" id="CLU_036645_1_0_3"/>
<feature type="binding site" evidence="7 10">
    <location>
        <position position="111"/>
    </location>
    <ligand>
        <name>Mg(2+)</name>
        <dbReference type="ChEBI" id="CHEBI:18420"/>
    </ligand>
</feature>
<dbReference type="STRING" id="13035.Dacsa_0190"/>
<feature type="active site" description="Proton acceptor" evidence="7 8">
    <location>
        <position position="210"/>
    </location>
</feature>
<keyword evidence="7" id="KW-0963">Cytoplasm</keyword>
<protein>
    <recommendedName>
        <fullName evidence="7">3-methyl-2-oxobutanoate hydroxymethyltransferase</fullName>
        <ecNumber evidence="7">2.1.2.11</ecNumber>
    </recommendedName>
    <alternativeName>
        <fullName evidence="7">Ketopantoate hydroxymethyltransferase</fullName>
        <shortName evidence="7">KPHMT</shortName>
    </alternativeName>
</protein>
<dbReference type="GO" id="GO:0008168">
    <property type="term" value="F:methyltransferase activity"/>
    <property type="evidence" value="ECO:0007669"/>
    <property type="project" value="UniProtKB-KW"/>
</dbReference>
<feature type="binding site" evidence="7 9">
    <location>
        <position position="141"/>
    </location>
    <ligand>
        <name>3-methyl-2-oxobutanoate</name>
        <dbReference type="ChEBI" id="CHEBI:11851"/>
    </ligand>
</feature>
<evidence type="ECO:0000313" key="13">
    <source>
        <dbReference type="Proteomes" id="UP000010482"/>
    </source>
</evidence>
<feature type="binding site" evidence="7 9">
    <location>
        <position position="111"/>
    </location>
    <ligand>
        <name>3-methyl-2-oxobutanoate</name>
        <dbReference type="ChEBI" id="CHEBI:11851"/>
    </ligand>
</feature>
<comment type="pathway">
    <text evidence="1 7">Cofactor biosynthesis; (R)-pantothenate biosynthesis; (R)-pantoate from 3-methyl-2-oxobutanoate: step 1/2.</text>
</comment>
<proteinExistence type="inferred from homology"/>
<evidence type="ECO:0000256" key="9">
    <source>
        <dbReference type="PIRSR" id="PIRSR000388-2"/>
    </source>
</evidence>
<keyword evidence="11" id="KW-0812">Transmembrane</keyword>
<feature type="binding site" evidence="7 10">
    <location>
        <position position="143"/>
    </location>
    <ligand>
        <name>Mg(2+)</name>
        <dbReference type="ChEBI" id="CHEBI:18420"/>
    </ligand>
</feature>
<reference evidence="12" key="1">
    <citation type="submission" date="2012-04" db="EMBL/GenBank/DDBJ databases">
        <title>Finished genome of Dactylococcopsis salina PCC 8305.</title>
        <authorList>
            <consortium name="US DOE Joint Genome Institute"/>
            <person name="Gugger M."/>
            <person name="Coursin T."/>
            <person name="Rippka R."/>
            <person name="Tandeau De Marsac N."/>
            <person name="Huntemann M."/>
            <person name="Wei C.-L."/>
            <person name="Han J."/>
            <person name="Detter J.C."/>
            <person name="Han C."/>
            <person name="Tapia R."/>
            <person name="Daligault H."/>
            <person name="Chen A."/>
            <person name="Krypides N."/>
            <person name="Mavromatis K."/>
            <person name="Markowitz V."/>
            <person name="Szeto E."/>
            <person name="Ivanova N."/>
            <person name="Ovchinnikova G."/>
            <person name="Pagani I."/>
            <person name="Pati A."/>
            <person name="Goodwin L."/>
            <person name="Peters L."/>
            <person name="Pitluck S."/>
            <person name="Woyke T."/>
            <person name="Kerfeld C."/>
        </authorList>
    </citation>
    <scope>NUCLEOTIDE SEQUENCE [LARGE SCALE GENOMIC DNA]</scope>
    <source>
        <strain evidence="12">PCC 8305</strain>
    </source>
</reference>
<comment type="function">
    <text evidence="6 7">Catalyzes the reversible reaction in which hydroxymethyl group from 5,10-methylenetetrahydrofolate is transferred onto alpha-ketoisovalerate to form ketopantoate.</text>
</comment>
<feature type="binding site" evidence="7 9">
    <location>
        <begin position="72"/>
        <end position="73"/>
    </location>
    <ligand>
        <name>3-methyl-2-oxobutanoate</name>
        <dbReference type="ChEBI" id="CHEBI:11851"/>
    </ligand>
</feature>